<sequence>MNNNDDDDSELSVLKKEIANILRERISVEPEATLHENEEYYLASGLIAVLLEFKSRILKIAPTVRINSNNKIAWTSEIEEIVSWLSQCLANIFYVIDSFSPENNSAFWSGKAVVRAENFGICCSKTPAGYVMNKAIPIIQNVLFSGETQDILKLMFSTLIWSAISDLYAHGTTSNAHVFILDGVSDCHSIFWNVELPILRQKQWSFKICQIYLHTLTPEAYQQFKLLEKENNNKNIKPDIRAANCAQINALLLDEENWISSALDESPNYKVGALNTISFKLLKKYAAHFHSSNSLNGIKRRKPLNQQNLNNVAKKIINEIGSSCNQLEGVVMIIINPQDVHQEISLLFNKAKKYRKITPVLARYVREDEIQTKLITYIPSEKSPTGYEIETETTLLPNMVIVRNVDAMFDIKGIQLKNAEGTDIHNEYAMTIEDFSERYANATFLSKDFGRLFYKKTVIEAIDIDEHFLNTLQNFAKNTQKEPSKIYIQTSWGIEMLELGGLYVKEGYAISKQYRDSYVEIASANKETFFYPGKKENAKIDVQSEAEQRPDEFSCNP</sequence>
<proteinExistence type="predicted"/>
<dbReference type="Proteomes" id="UP000201728">
    <property type="component" value="Chromosome"/>
</dbReference>
<dbReference type="KEGG" id="lcd:clem_08150"/>
<accession>A0A222P2W8</accession>
<keyword evidence="2" id="KW-1185">Reference proteome</keyword>
<dbReference type="AlphaFoldDB" id="A0A222P2W8"/>
<reference evidence="2" key="1">
    <citation type="submission" date="2016-07" db="EMBL/GenBank/DDBJ databases">
        <authorList>
            <person name="Florea S."/>
            <person name="Webb J.S."/>
            <person name="Jaromczyk J."/>
            <person name="Schardl C.L."/>
        </authorList>
    </citation>
    <scope>NUCLEOTIDE SEQUENCE [LARGE SCALE GENOMIC DNA]</scope>
    <source>
        <strain evidence="2">CDC-D5610</strain>
    </source>
</reference>
<dbReference type="EMBL" id="CP016397">
    <property type="protein sequence ID" value="ASQ46182.1"/>
    <property type="molecule type" value="Genomic_DNA"/>
</dbReference>
<organism evidence="1 2">
    <name type="scientific">Legionella clemsonensis</name>
    <dbReference type="NCBI Taxonomy" id="1867846"/>
    <lineage>
        <taxon>Bacteria</taxon>
        <taxon>Pseudomonadati</taxon>
        <taxon>Pseudomonadota</taxon>
        <taxon>Gammaproteobacteria</taxon>
        <taxon>Legionellales</taxon>
        <taxon>Legionellaceae</taxon>
        <taxon>Legionella</taxon>
    </lineage>
</organism>
<name>A0A222P2W8_9GAMM</name>
<protein>
    <submittedName>
        <fullName evidence="1">Uncharacterized protein</fullName>
    </submittedName>
</protein>
<evidence type="ECO:0000313" key="2">
    <source>
        <dbReference type="Proteomes" id="UP000201728"/>
    </source>
</evidence>
<evidence type="ECO:0000313" key="1">
    <source>
        <dbReference type="EMBL" id="ASQ46182.1"/>
    </source>
</evidence>
<dbReference type="RefSeq" id="WP_094091158.1">
    <property type="nucleotide sequence ID" value="NZ_CP016397.1"/>
</dbReference>
<gene>
    <name evidence="1" type="ORF">clem_08150</name>
</gene>
<dbReference type="OrthoDB" id="9798884at2"/>